<dbReference type="InterPro" id="IPR029058">
    <property type="entry name" value="AB_hydrolase_fold"/>
</dbReference>
<evidence type="ECO:0000313" key="2">
    <source>
        <dbReference type="EMBL" id="BCT93146.1"/>
    </source>
</evidence>
<dbReference type="RefSeq" id="WP_213434088.1">
    <property type="nucleotide sequence ID" value="NZ_AP024545.1"/>
</dbReference>
<sequence>MTEGLITVRDGSSIFHRDVGSGPAVVMVPAWSMTADAFSHQVGHLGQNYRVIALDPRGQGRSSTTLEGNDYVTHAHDLHDVVQHLGLTRFALVGWSNGALAAAHYVDIYGVDLLWALVDIDMPALAVPKAPGDWAEVPCLDAFQGFLGPLTVDPEAFRRQMVRFFVERDLSDEEERWLLAQMHSQPPFVGRLLLSDILFYDFAEMLSRVSVATPTLVAVKSAWARDAEDWVRRTCPDAEFAAFNGGHMFFWEDPEPFNAVLKHFLDDAIQRIAHYA</sequence>
<proteinExistence type="predicted"/>
<dbReference type="Proteomes" id="UP000681317">
    <property type="component" value="Chromosome"/>
</dbReference>
<name>A0ABM7Q6Z4_9GAMM</name>
<dbReference type="SUPFAM" id="SSF53474">
    <property type="entry name" value="alpha/beta-Hydrolases"/>
    <property type="match status" value="1"/>
</dbReference>
<accession>A0ABM7Q6Z4</accession>
<dbReference type="Pfam" id="PF00561">
    <property type="entry name" value="Abhydrolase_1"/>
    <property type="match status" value="1"/>
</dbReference>
<evidence type="ECO:0000259" key="1">
    <source>
        <dbReference type="Pfam" id="PF00561"/>
    </source>
</evidence>
<dbReference type="InterPro" id="IPR050266">
    <property type="entry name" value="AB_hydrolase_sf"/>
</dbReference>
<protein>
    <submittedName>
        <fullName evidence="2">O-methylpimelyl-ACP methylesterase</fullName>
    </submittedName>
</protein>
<dbReference type="PANTHER" id="PTHR43798">
    <property type="entry name" value="MONOACYLGLYCEROL LIPASE"/>
    <property type="match status" value="1"/>
</dbReference>
<organism evidence="2 3">
    <name type="scientific">Noviluteimonas caseinilytica</name>
    <dbReference type="NCBI Taxonomy" id="2675101"/>
    <lineage>
        <taxon>Bacteria</taxon>
        <taxon>Pseudomonadati</taxon>
        <taxon>Pseudomonadota</taxon>
        <taxon>Gammaproteobacteria</taxon>
        <taxon>Lysobacterales</taxon>
        <taxon>Lysobacteraceae</taxon>
        <taxon>Noviluteimonas</taxon>
    </lineage>
</organism>
<dbReference type="PANTHER" id="PTHR43798:SF33">
    <property type="entry name" value="HYDROLASE, PUTATIVE (AFU_ORTHOLOGUE AFUA_2G14860)-RELATED"/>
    <property type="match status" value="1"/>
</dbReference>
<reference evidence="2 3" key="1">
    <citation type="submission" date="2021-03" db="EMBL/GenBank/DDBJ databases">
        <title>Complete Genome Sequences of Two Lysobacter Strains Isolated from Sea Water (Lysobacter caseinilyticus) and Soil (Lysobacter helvus) in South Korea.</title>
        <authorList>
            <person name="Watanabe Y."/>
            <person name="Arakawa K."/>
        </authorList>
    </citation>
    <scope>NUCLEOTIDE SEQUENCE [LARGE SCALE GENOMIC DNA]</scope>
    <source>
        <strain evidence="2 3">KVB24</strain>
    </source>
</reference>
<feature type="domain" description="AB hydrolase-1" evidence="1">
    <location>
        <begin position="23"/>
        <end position="118"/>
    </location>
</feature>
<dbReference type="Gene3D" id="3.40.50.1820">
    <property type="entry name" value="alpha/beta hydrolase"/>
    <property type="match status" value="1"/>
</dbReference>
<dbReference type="EMBL" id="AP024545">
    <property type="protein sequence ID" value="BCT93146.1"/>
    <property type="molecule type" value="Genomic_DNA"/>
</dbReference>
<evidence type="ECO:0000313" key="3">
    <source>
        <dbReference type="Proteomes" id="UP000681317"/>
    </source>
</evidence>
<keyword evidence="3" id="KW-1185">Reference proteome</keyword>
<dbReference type="InterPro" id="IPR000073">
    <property type="entry name" value="AB_hydrolase_1"/>
</dbReference>
<gene>
    <name evidence="2" type="primary">bioH_2</name>
    <name evidence="2" type="ORF">LYSCAS_21700</name>
</gene>